<dbReference type="PANTHER" id="PTHR47934:SF6">
    <property type="entry name" value="MITOCHONDRIAL GROUP I INTRON SPLICING FACTOR CCM1-RELATED"/>
    <property type="match status" value="1"/>
</dbReference>
<dbReference type="EMBL" id="KZ992732">
    <property type="protein sequence ID" value="RKP07350.1"/>
    <property type="molecule type" value="Genomic_DNA"/>
</dbReference>
<dbReference type="GO" id="GO:0006396">
    <property type="term" value="P:RNA processing"/>
    <property type="evidence" value="ECO:0007669"/>
    <property type="project" value="TreeGrafter"/>
</dbReference>
<evidence type="ECO:0000313" key="4">
    <source>
        <dbReference type="Proteomes" id="UP000271241"/>
    </source>
</evidence>
<evidence type="ECO:0000256" key="1">
    <source>
        <dbReference type="PROSITE-ProRule" id="PRU00708"/>
    </source>
</evidence>
<dbReference type="InterPro" id="IPR051114">
    <property type="entry name" value="Mito_RNA_Proc_CCM1"/>
</dbReference>
<dbReference type="GO" id="GO:0007005">
    <property type="term" value="P:mitochondrion organization"/>
    <property type="evidence" value="ECO:0007669"/>
    <property type="project" value="TreeGrafter"/>
</dbReference>
<dbReference type="Gene3D" id="1.25.40.10">
    <property type="entry name" value="Tetratricopeptide repeat domain"/>
    <property type="match status" value="5"/>
</dbReference>
<feature type="repeat" description="PPR" evidence="1">
    <location>
        <begin position="391"/>
        <end position="425"/>
    </location>
</feature>
<dbReference type="InterPro" id="IPR002885">
    <property type="entry name" value="PPR_rpt"/>
</dbReference>
<evidence type="ECO:0008006" key="5">
    <source>
        <dbReference type="Google" id="ProtNLM"/>
    </source>
</evidence>
<dbReference type="PANTHER" id="PTHR47934">
    <property type="entry name" value="PENTATRICOPEPTIDE REPEAT-CONTAINING PROTEIN PET309, MITOCHONDRIAL"/>
    <property type="match status" value="1"/>
</dbReference>
<name>A0A4P9XQ05_9FUNG</name>
<dbReference type="OrthoDB" id="411857at2759"/>
<dbReference type="Pfam" id="PF12854">
    <property type="entry name" value="PPR_1"/>
    <property type="match status" value="1"/>
</dbReference>
<dbReference type="Pfam" id="PF13041">
    <property type="entry name" value="PPR_2"/>
    <property type="match status" value="1"/>
</dbReference>
<feature type="repeat" description="PPR" evidence="1">
    <location>
        <begin position="855"/>
        <end position="889"/>
    </location>
</feature>
<dbReference type="Proteomes" id="UP000271241">
    <property type="component" value="Unassembled WGS sequence"/>
</dbReference>
<accession>A0A4P9XQ05</accession>
<keyword evidence="4" id="KW-1185">Reference proteome</keyword>
<feature type="compositionally biased region" description="Low complexity" evidence="2">
    <location>
        <begin position="1072"/>
        <end position="1097"/>
    </location>
</feature>
<organism evidence="3 4">
    <name type="scientific">Thamnocephalis sphaerospora</name>
    <dbReference type="NCBI Taxonomy" id="78915"/>
    <lineage>
        <taxon>Eukaryota</taxon>
        <taxon>Fungi</taxon>
        <taxon>Fungi incertae sedis</taxon>
        <taxon>Zoopagomycota</taxon>
        <taxon>Zoopagomycotina</taxon>
        <taxon>Zoopagomycetes</taxon>
        <taxon>Zoopagales</taxon>
        <taxon>Sigmoideomycetaceae</taxon>
        <taxon>Thamnocephalis</taxon>
    </lineage>
</organism>
<feature type="region of interest" description="Disordered" evidence="2">
    <location>
        <begin position="1063"/>
        <end position="1103"/>
    </location>
</feature>
<dbReference type="NCBIfam" id="TIGR00756">
    <property type="entry name" value="PPR"/>
    <property type="match status" value="3"/>
</dbReference>
<gene>
    <name evidence="3" type="ORF">THASP1DRAFT_24489</name>
</gene>
<dbReference type="STRING" id="78915.A0A4P9XQ05"/>
<evidence type="ECO:0000256" key="2">
    <source>
        <dbReference type="SAM" id="MobiDB-lite"/>
    </source>
</evidence>
<dbReference type="GO" id="GO:0005739">
    <property type="term" value="C:mitochondrion"/>
    <property type="evidence" value="ECO:0007669"/>
    <property type="project" value="TreeGrafter"/>
</dbReference>
<dbReference type="Pfam" id="PF01535">
    <property type="entry name" value="PPR"/>
    <property type="match status" value="2"/>
</dbReference>
<protein>
    <recommendedName>
        <fullName evidence="5">Pentacotripeptide-repeat region of PRORP domain-containing protein</fullName>
    </recommendedName>
</protein>
<proteinExistence type="predicted"/>
<dbReference type="AlphaFoldDB" id="A0A4P9XQ05"/>
<reference evidence="4" key="1">
    <citation type="journal article" date="2018" name="Nat. Microbiol.">
        <title>Leveraging single-cell genomics to expand the fungal tree of life.</title>
        <authorList>
            <person name="Ahrendt S.R."/>
            <person name="Quandt C.A."/>
            <person name="Ciobanu D."/>
            <person name="Clum A."/>
            <person name="Salamov A."/>
            <person name="Andreopoulos B."/>
            <person name="Cheng J.F."/>
            <person name="Woyke T."/>
            <person name="Pelin A."/>
            <person name="Henrissat B."/>
            <person name="Reynolds N.K."/>
            <person name="Benny G.L."/>
            <person name="Smith M.E."/>
            <person name="James T.Y."/>
            <person name="Grigoriev I.V."/>
        </authorList>
    </citation>
    <scope>NUCLEOTIDE SEQUENCE [LARGE SCALE GENOMIC DNA]</scope>
    <source>
        <strain evidence="4">RSA 1356</strain>
    </source>
</reference>
<dbReference type="InterPro" id="IPR011990">
    <property type="entry name" value="TPR-like_helical_dom_sf"/>
</dbReference>
<dbReference type="GO" id="GO:0003729">
    <property type="term" value="F:mRNA binding"/>
    <property type="evidence" value="ECO:0007669"/>
    <property type="project" value="TreeGrafter"/>
</dbReference>
<sequence>MYRTTSHALGSLARYAPARQLTPAAKQSTLLPHVQPWRAGTSQQSQQQQLQIINNHSNNARDAQLNDRYRPPGHWSRTNGTGSSIAEMAAWRASPLNMAALQMRSFYASAQRRNMPEVAVVDQNSATPERETETFNERIKGLKRNGNLLGVVREFSLMRSLNVPRNLLTYNLVLDSFVDLRQRDTSVRPMMDVYRELIREPELRPSAYTYRVLIRGLCLRELEVCSMRTQLETRLQWVNDDTDRARLAALAAEANLDQAMQLFDQARTQFSDPFDVNIMDLLLWATAERGDTESSLRVFEAIESSPVMAPSEQTFGALISSFGRAGDLEAARECFKVYMEQCDKGVFANSDPSRLRLPFNNMATALMRCGDLQGAHHLLTTVMPEKGVQPDEVTYNTLISGCAQAGDLESAEQYLEKMQQGPVPIMPGAIAYSIIISAACKQDMPTLARRMFDRIASEGLTIRYGNLMSYLELCVRQDDVSGILGVLTMIERNRDAPEAHLRQLLLTLLHRPSMPVEAKVQVLQRLISMQIDYPERENMLRELAVCFVDAHPDAFPSHREVMRSLSDRGVRLSARLTESLMRSYRAWRERAGVADMGRLMNRRDYGLLCAAWFDRAVAVEPVEHVLEDIYGLMRDMHANGQSFDHATCAHLAQRVRRSSGAPMYNRFCDQVGEIFGSALVASIKASTERRPPAARSADQNAPEGQRLDTWRLCTDIRAMSRIPAKMDEMVVRVNELLDSGALPPPDLMRMVLFALSAVGRMQDVRDIGSRALRRYDQVEITKDRVELRQAVLSTMIMSCAKNKDAAGARAAYDAIRADGGLPSRAAYGELLRMYPGENDLEEGMRMYKEMNCVPSPYFANVLLSKVSKHHGYAETAALFEEMRQRGLVPTAVTYGTLINAACKEDNEERAMHYYGEMCRRPEQENIAGPFHTMMQYALSRGDRASVLRYFTSMRRRMVTPQPHTYRLLIEAYTYAQPRDMGLAEQSLRDMLKAKLRPTGAHYAPLLIGHAEEGNVEKMKWLWSELRVYPHLPDETAYLAGIAAGEKAHNHEFAQQLREEMFAKKGISPPPVSGASASASASAGSRESSPTSSATSSEQAYACG</sequence>
<evidence type="ECO:0000313" key="3">
    <source>
        <dbReference type="EMBL" id="RKP07350.1"/>
    </source>
</evidence>
<dbReference type="PROSITE" id="PS51375">
    <property type="entry name" value="PPR"/>
    <property type="match status" value="2"/>
</dbReference>